<sequence>MTTPLQAALGVQQIAVDCLAVCCVVLAAQGACLSVGEIAGTLGA</sequence>
<organism evidence="1 2">
    <name type="scientific">Parachitinimonas caeni</name>
    <dbReference type="NCBI Taxonomy" id="3031301"/>
    <lineage>
        <taxon>Bacteria</taxon>
        <taxon>Pseudomonadati</taxon>
        <taxon>Pseudomonadota</taxon>
        <taxon>Betaproteobacteria</taxon>
        <taxon>Neisseriales</taxon>
        <taxon>Chitinibacteraceae</taxon>
        <taxon>Parachitinimonas</taxon>
    </lineage>
</organism>
<gene>
    <name evidence="1" type="ORF">PZA18_06985</name>
</gene>
<name>A0ABT7DUR3_9NEIS</name>
<reference evidence="1" key="1">
    <citation type="submission" date="2023-03" db="EMBL/GenBank/DDBJ databases">
        <title>Chitinimonas shenzhenensis gen. nov., sp. nov., a novel member of family Burkholderiaceae isolated from activated sludge collected in Shen Zhen, China.</title>
        <authorList>
            <person name="Wang X."/>
        </authorList>
    </citation>
    <scope>NUCLEOTIDE SEQUENCE</scope>
    <source>
        <strain evidence="1">DQS-5</strain>
    </source>
</reference>
<accession>A0ABT7DUR3</accession>
<dbReference type="EMBL" id="JARRAF010000006">
    <property type="protein sequence ID" value="MDK2123791.1"/>
    <property type="molecule type" value="Genomic_DNA"/>
</dbReference>
<comment type="caution">
    <text evidence="1">The sequence shown here is derived from an EMBL/GenBank/DDBJ whole genome shotgun (WGS) entry which is preliminary data.</text>
</comment>
<dbReference type="RefSeq" id="WP_284100096.1">
    <property type="nucleotide sequence ID" value="NZ_JARRAF010000006.1"/>
</dbReference>
<evidence type="ECO:0000313" key="2">
    <source>
        <dbReference type="Proteomes" id="UP001172778"/>
    </source>
</evidence>
<keyword evidence="2" id="KW-1185">Reference proteome</keyword>
<dbReference type="Proteomes" id="UP001172778">
    <property type="component" value="Unassembled WGS sequence"/>
</dbReference>
<proteinExistence type="predicted"/>
<evidence type="ECO:0000313" key="1">
    <source>
        <dbReference type="EMBL" id="MDK2123791.1"/>
    </source>
</evidence>
<protein>
    <submittedName>
        <fullName evidence="1">Uncharacterized protein</fullName>
    </submittedName>
</protein>